<name>A0A336N5X7_AGGAP</name>
<dbReference type="GO" id="GO:0016887">
    <property type="term" value="F:ATP hydrolysis activity"/>
    <property type="evidence" value="ECO:0007669"/>
    <property type="project" value="InterPro"/>
</dbReference>
<organism evidence="2 3">
    <name type="scientific">Aggregatibacter aphrophilus</name>
    <name type="common">Haemophilus aphrophilus</name>
    <dbReference type="NCBI Taxonomy" id="732"/>
    <lineage>
        <taxon>Bacteria</taxon>
        <taxon>Pseudomonadati</taxon>
        <taxon>Pseudomonadota</taxon>
        <taxon>Gammaproteobacteria</taxon>
        <taxon>Pasteurellales</taxon>
        <taxon>Pasteurellaceae</taxon>
        <taxon>Aggregatibacter</taxon>
    </lineage>
</organism>
<dbReference type="Pfam" id="PF00005">
    <property type="entry name" value="ABC_tran"/>
    <property type="match status" value="1"/>
</dbReference>
<dbReference type="Gene3D" id="3.40.50.300">
    <property type="entry name" value="P-loop containing nucleotide triphosphate hydrolases"/>
    <property type="match status" value="1"/>
</dbReference>
<sequence length="115" mass="12640">MMNSDLIIKVSNATVRFNKATESYNGLKEYVIRMLKGELLFQEFLALKDINLEIKRGESWGLIGSNGSGKSTLLKLICGILKPYKGSVEVKGTIAPLIELGAGFDGELTARENIF</sequence>
<dbReference type="AlphaFoldDB" id="A0A336N5X7"/>
<keyword evidence="2" id="KW-0378">Hydrolase</keyword>
<gene>
    <name evidence="2" type="primary">tagH_2</name>
    <name evidence="2" type="ORF">NCTC5908_01633</name>
</gene>
<dbReference type="PANTHER" id="PTHR46743:SF2">
    <property type="entry name" value="TEICHOIC ACIDS EXPORT ATP-BINDING PROTEIN TAGH"/>
    <property type="match status" value="1"/>
</dbReference>
<dbReference type="STRING" id="732.ADJ80_07420"/>
<dbReference type="InterPro" id="IPR050683">
    <property type="entry name" value="Bact_Polysacc_Export_ATP-bd"/>
</dbReference>
<dbReference type="SUPFAM" id="SSF52540">
    <property type="entry name" value="P-loop containing nucleoside triphosphate hydrolases"/>
    <property type="match status" value="1"/>
</dbReference>
<dbReference type="GO" id="GO:0005524">
    <property type="term" value="F:ATP binding"/>
    <property type="evidence" value="ECO:0007669"/>
    <property type="project" value="UniProtKB-KW"/>
</dbReference>
<feature type="domain" description="ABC transporter" evidence="1">
    <location>
        <begin position="47"/>
        <end position="93"/>
    </location>
</feature>
<protein>
    <submittedName>
        <fullName evidence="2">Teichoic acids export ATP-binding protein TagH</fullName>
        <ecNumber evidence="2">3.6.3.40</ecNumber>
    </submittedName>
</protein>
<dbReference type="EMBL" id="UFSP01000002">
    <property type="protein sequence ID" value="SSZ29827.1"/>
    <property type="molecule type" value="Genomic_DNA"/>
</dbReference>
<dbReference type="InterPro" id="IPR003439">
    <property type="entry name" value="ABC_transporter-like_ATP-bd"/>
</dbReference>
<keyword evidence="2" id="KW-0067">ATP-binding</keyword>
<dbReference type="InterPro" id="IPR027417">
    <property type="entry name" value="P-loop_NTPase"/>
</dbReference>
<evidence type="ECO:0000313" key="2">
    <source>
        <dbReference type="EMBL" id="SSZ29827.1"/>
    </source>
</evidence>
<accession>A0A336N5X7</accession>
<proteinExistence type="predicted"/>
<dbReference type="EC" id="3.6.3.40" evidence="2"/>
<keyword evidence="2" id="KW-0547">Nucleotide-binding</keyword>
<evidence type="ECO:0000259" key="1">
    <source>
        <dbReference type="Pfam" id="PF00005"/>
    </source>
</evidence>
<dbReference type="Proteomes" id="UP000253728">
    <property type="component" value="Unassembled WGS sequence"/>
</dbReference>
<dbReference type="PANTHER" id="PTHR46743">
    <property type="entry name" value="TEICHOIC ACIDS EXPORT ATP-BINDING PROTEIN TAGH"/>
    <property type="match status" value="1"/>
</dbReference>
<evidence type="ECO:0000313" key="3">
    <source>
        <dbReference type="Proteomes" id="UP000253728"/>
    </source>
</evidence>
<reference evidence="2 3" key="1">
    <citation type="submission" date="2018-06" db="EMBL/GenBank/DDBJ databases">
        <authorList>
            <consortium name="Pathogen Informatics"/>
            <person name="Doyle S."/>
        </authorList>
    </citation>
    <scope>NUCLEOTIDE SEQUENCE [LARGE SCALE GENOMIC DNA]</scope>
    <source>
        <strain evidence="2 3">NCTC5908</strain>
    </source>
</reference>